<evidence type="ECO:0000313" key="2">
    <source>
        <dbReference type="Proteomes" id="UP000028828"/>
    </source>
</evidence>
<dbReference type="VEuPathDB" id="ToxoDB:TGP89_420790"/>
<evidence type="ECO:0000313" key="1">
    <source>
        <dbReference type="EMBL" id="KFG30815.1"/>
    </source>
</evidence>
<proteinExistence type="predicted"/>
<accession>A0A086JF97</accession>
<comment type="caution">
    <text evidence="1">The sequence shown here is derived from an EMBL/GenBank/DDBJ whole genome shotgun (WGS) entry which is preliminary data.</text>
</comment>
<dbReference type="Proteomes" id="UP000028828">
    <property type="component" value="Unassembled WGS sequence"/>
</dbReference>
<organism evidence="1 2">
    <name type="scientific">Toxoplasma gondii p89</name>
    <dbReference type="NCBI Taxonomy" id="943119"/>
    <lineage>
        <taxon>Eukaryota</taxon>
        <taxon>Sar</taxon>
        <taxon>Alveolata</taxon>
        <taxon>Apicomplexa</taxon>
        <taxon>Conoidasida</taxon>
        <taxon>Coccidia</taxon>
        <taxon>Eucoccidiorida</taxon>
        <taxon>Eimeriorina</taxon>
        <taxon>Sarcocystidae</taxon>
        <taxon>Toxoplasma</taxon>
    </lineage>
</organism>
<sequence length="126" mass="14468">ESSTFREEERSAFAWEERFTTSKEVARIKAGKGALAFHGPVFDSFGFFLCSSSVHVQCKAVYRRFTTSCVRVWRCSILLLRETLRLTSVRPHTERTFLELLNAVSLVSVSLPRIPRLLQTESIHFV</sequence>
<name>A0A086JF97_TOXGO</name>
<protein>
    <submittedName>
        <fullName evidence="1">Uncharacterized protein</fullName>
    </submittedName>
</protein>
<dbReference type="EMBL" id="AEYI02002019">
    <property type="protein sequence ID" value="KFG30815.1"/>
    <property type="molecule type" value="Genomic_DNA"/>
</dbReference>
<gene>
    <name evidence="1" type="ORF">TGP89_420790</name>
</gene>
<reference evidence="1 2" key="1">
    <citation type="submission" date="2014-03" db="EMBL/GenBank/DDBJ databases">
        <authorList>
            <person name="Sibley D."/>
            <person name="Venepally P."/>
            <person name="Karamycheva S."/>
            <person name="Hadjithomas M."/>
            <person name="Khan A."/>
            <person name="Brunk B."/>
            <person name="Roos D."/>
            <person name="Caler E."/>
            <person name="Lorenzi H."/>
        </authorList>
    </citation>
    <scope>NUCLEOTIDE SEQUENCE [LARGE SCALE GENOMIC DNA]</scope>
    <source>
        <strain evidence="2">p89</strain>
    </source>
</reference>
<feature type="non-terminal residue" evidence="1">
    <location>
        <position position="1"/>
    </location>
</feature>
<dbReference type="AlphaFoldDB" id="A0A086JF97"/>